<dbReference type="EMBL" id="ML120351">
    <property type="protein sequence ID" value="RPB06198.1"/>
    <property type="molecule type" value="Genomic_DNA"/>
</dbReference>
<name>A0A3N4K9S9_9PEZI</name>
<feature type="transmembrane region" description="Helical" evidence="1">
    <location>
        <begin position="21"/>
        <end position="46"/>
    </location>
</feature>
<dbReference type="AlphaFoldDB" id="A0A3N4K9S9"/>
<gene>
    <name evidence="2" type="ORF">L873DRAFT_30632</name>
</gene>
<keyword evidence="1" id="KW-0812">Transmembrane</keyword>
<reference evidence="2 3" key="1">
    <citation type="journal article" date="2018" name="Nat. Ecol. Evol.">
        <title>Pezizomycetes genomes reveal the molecular basis of ectomycorrhizal truffle lifestyle.</title>
        <authorList>
            <person name="Murat C."/>
            <person name="Payen T."/>
            <person name="Noel B."/>
            <person name="Kuo A."/>
            <person name="Morin E."/>
            <person name="Chen J."/>
            <person name="Kohler A."/>
            <person name="Krizsan K."/>
            <person name="Balestrini R."/>
            <person name="Da Silva C."/>
            <person name="Montanini B."/>
            <person name="Hainaut M."/>
            <person name="Levati E."/>
            <person name="Barry K.W."/>
            <person name="Belfiori B."/>
            <person name="Cichocki N."/>
            <person name="Clum A."/>
            <person name="Dockter R.B."/>
            <person name="Fauchery L."/>
            <person name="Guy J."/>
            <person name="Iotti M."/>
            <person name="Le Tacon F."/>
            <person name="Lindquist E.A."/>
            <person name="Lipzen A."/>
            <person name="Malagnac F."/>
            <person name="Mello A."/>
            <person name="Molinier V."/>
            <person name="Miyauchi S."/>
            <person name="Poulain J."/>
            <person name="Riccioni C."/>
            <person name="Rubini A."/>
            <person name="Sitrit Y."/>
            <person name="Splivallo R."/>
            <person name="Traeger S."/>
            <person name="Wang M."/>
            <person name="Zifcakova L."/>
            <person name="Wipf D."/>
            <person name="Zambonelli A."/>
            <person name="Paolocci F."/>
            <person name="Nowrousian M."/>
            <person name="Ottonello S."/>
            <person name="Baldrian P."/>
            <person name="Spatafora J.W."/>
            <person name="Henrissat B."/>
            <person name="Nagy L.G."/>
            <person name="Aury J.M."/>
            <person name="Wincker P."/>
            <person name="Grigoriev I.V."/>
            <person name="Bonfante P."/>
            <person name="Martin F.M."/>
        </authorList>
    </citation>
    <scope>NUCLEOTIDE SEQUENCE [LARGE SCALE GENOMIC DNA]</scope>
    <source>
        <strain evidence="2 3">120613-1</strain>
    </source>
</reference>
<evidence type="ECO:0000256" key="1">
    <source>
        <dbReference type="SAM" id="Phobius"/>
    </source>
</evidence>
<evidence type="ECO:0000313" key="3">
    <source>
        <dbReference type="Proteomes" id="UP000276215"/>
    </source>
</evidence>
<proteinExistence type="predicted"/>
<keyword evidence="1" id="KW-1133">Transmembrane helix</keyword>
<protein>
    <submittedName>
        <fullName evidence="2">Uncharacterized protein</fullName>
    </submittedName>
</protein>
<dbReference type="OrthoDB" id="10574403at2759"/>
<dbReference type="Proteomes" id="UP000276215">
    <property type="component" value="Unassembled WGS sequence"/>
</dbReference>
<sequence>MYWKFTEYGSFLYFLYSGLNCIQGLGGELLVFMSFFFFFSMVFFSFAKNADLLFFSFSRAVCGCLWVRLYKRITLPDIDNFRRYHTSTILASKVMSMFAFCTRNAQL</sequence>
<keyword evidence="3" id="KW-1185">Reference proteome</keyword>
<accession>A0A3N4K9S9</accession>
<organism evidence="2 3">
    <name type="scientific">Choiromyces venosus 120613-1</name>
    <dbReference type="NCBI Taxonomy" id="1336337"/>
    <lineage>
        <taxon>Eukaryota</taxon>
        <taxon>Fungi</taxon>
        <taxon>Dikarya</taxon>
        <taxon>Ascomycota</taxon>
        <taxon>Pezizomycotina</taxon>
        <taxon>Pezizomycetes</taxon>
        <taxon>Pezizales</taxon>
        <taxon>Tuberaceae</taxon>
        <taxon>Choiromyces</taxon>
    </lineage>
</organism>
<evidence type="ECO:0000313" key="2">
    <source>
        <dbReference type="EMBL" id="RPB06198.1"/>
    </source>
</evidence>
<keyword evidence="1" id="KW-0472">Membrane</keyword>